<feature type="transmembrane region" description="Helical" evidence="9">
    <location>
        <begin position="114"/>
        <end position="135"/>
    </location>
</feature>
<comment type="similarity">
    <text evidence="2">Belongs to the major facilitator superfamily. TCR/Tet family.</text>
</comment>
<dbReference type="PANTHER" id="PTHR23501:SF197">
    <property type="entry name" value="COMD"/>
    <property type="match status" value="1"/>
</dbReference>
<organism evidence="11 12">
    <name type="scientific">Nocardiopsis aegyptia</name>
    <dbReference type="NCBI Taxonomy" id="220378"/>
    <lineage>
        <taxon>Bacteria</taxon>
        <taxon>Bacillati</taxon>
        <taxon>Actinomycetota</taxon>
        <taxon>Actinomycetes</taxon>
        <taxon>Streptosporangiales</taxon>
        <taxon>Nocardiopsidaceae</taxon>
        <taxon>Nocardiopsis</taxon>
    </lineage>
</organism>
<dbReference type="InterPro" id="IPR020846">
    <property type="entry name" value="MFS_dom"/>
</dbReference>
<dbReference type="Gene3D" id="1.20.1250.20">
    <property type="entry name" value="MFS general substrate transporter like domains"/>
    <property type="match status" value="1"/>
</dbReference>
<dbReference type="PANTHER" id="PTHR23501">
    <property type="entry name" value="MAJOR FACILITATOR SUPERFAMILY"/>
    <property type="match status" value="1"/>
</dbReference>
<feature type="domain" description="Major facilitator superfamily (MFS) profile" evidence="10">
    <location>
        <begin position="24"/>
        <end position="506"/>
    </location>
</feature>
<feature type="transmembrane region" description="Helical" evidence="9">
    <location>
        <begin position="21"/>
        <end position="46"/>
    </location>
</feature>
<keyword evidence="4" id="KW-1003">Cell membrane</keyword>
<dbReference type="CDD" id="cd17502">
    <property type="entry name" value="MFS_Azr1_MDR_like"/>
    <property type="match status" value="1"/>
</dbReference>
<feature type="transmembrane region" description="Helical" evidence="9">
    <location>
        <begin position="177"/>
        <end position="198"/>
    </location>
</feature>
<sequence>MAQRGTERGRRERRSRQGTRITVIMAALMLSVLLSALDQTIVSTALPTIVSDLGGLNHLSWVITAYLLAVTASTPLWGKLGDQFGRKQLFLGCIAIFLAGSALCGMSQDMLQLILFRGLQGIGGGGLMVLASAIIGDVVSPRERGKYQGLFGAVFGVSSVAGPLLGGLFVDHLSWRWVFYVNLPLGLVAFLAVLAVLPASRPEGRGRVDYAGILLLAGTAVCLTLVAAWGGSVYAWTSVPVVGAGAAALVLGLGWWWTARRAEEPVMPLGLFGNPVIVVAMAIGFCVGFAMMGSMAYLPLFLQVVHGLSPTASGLHLLPMVAGMFLTSIGSGRLVTRTGHYKAYPVAGMAVTAVGLYLLSTMGPDTSQAAMGAYFFVLGFGLGLVMQVVVLVVQNGAEYRDLGVATSSATFFRSIGGAFGTAVFGSVFSGQLAANLTARADRIRLPAGVDVAALESDPRALDGLPPATQASLLGAYADAIDVVFLWAVPVALAGFVLALFLRQIPLRTTVGSPELDETIPPVASYYGRDGLAHVEKEVFRACGREGAHAMYQRLREAAGLEVSPGACWVLGHLGATGPLRTEELVEMTGLPAERWEAVRRELLDAGHLVDGRDAWELSRRGADAVRALFEAQRTALRSLLADYAPHEHPEVVAALERMTADTLGDEGDAADLGRGPRAREE</sequence>
<dbReference type="Gene3D" id="1.20.1720.10">
    <property type="entry name" value="Multidrug resistance protein D"/>
    <property type="match status" value="1"/>
</dbReference>
<dbReference type="InterPro" id="IPR036259">
    <property type="entry name" value="MFS_trans_sf"/>
</dbReference>
<dbReference type="InterPro" id="IPR011701">
    <property type="entry name" value="MFS"/>
</dbReference>
<protein>
    <submittedName>
        <fullName evidence="11">EmrB/QacA subfamily drug resistance transporter</fullName>
    </submittedName>
</protein>
<keyword evidence="6 9" id="KW-1133">Transmembrane helix</keyword>
<dbReference type="AlphaFoldDB" id="A0A7Z0EPR8"/>
<dbReference type="RefSeq" id="WP_179825604.1">
    <property type="nucleotide sequence ID" value="NZ_JACCFS010000001.1"/>
</dbReference>
<dbReference type="Proteomes" id="UP000572051">
    <property type="component" value="Unassembled WGS sequence"/>
</dbReference>
<evidence type="ECO:0000256" key="8">
    <source>
        <dbReference type="SAM" id="MobiDB-lite"/>
    </source>
</evidence>
<feature type="transmembrane region" description="Helical" evidence="9">
    <location>
        <begin position="210"/>
        <end position="229"/>
    </location>
</feature>
<accession>A0A7Z0EPR8</accession>
<evidence type="ECO:0000256" key="1">
    <source>
        <dbReference type="ARBA" id="ARBA00004651"/>
    </source>
</evidence>
<dbReference type="Pfam" id="PF07690">
    <property type="entry name" value="MFS_1"/>
    <property type="match status" value="1"/>
</dbReference>
<evidence type="ECO:0000256" key="5">
    <source>
        <dbReference type="ARBA" id="ARBA00022692"/>
    </source>
</evidence>
<gene>
    <name evidence="11" type="ORF">HNR10_003895</name>
</gene>
<feature type="region of interest" description="Disordered" evidence="8">
    <location>
        <begin position="662"/>
        <end position="681"/>
    </location>
</feature>
<evidence type="ECO:0000256" key="2">
    <source>
        <dbReference type="ARBA" id="ARBA00007520"/>
    </source>
</evidence>
<feature type="transmembrane region" description="Helical" evidence="9">
    <location>
        <begin position="147"/>
        <end position="165"/>
    </location>
</feature>
<keyword evidence="5 9" id="KW-0812">Transmembrane</keyword>
<dbReference type="NCBIfam" id="TIGR00711">
    <property type="entry name" value="efflux_EmrB"/>
    <property type="match status" value="1"/>
</dbReference>
<evidence type="ECO:0000313" key="11">
    <source>
        <dbReference type="EMBL" id="NYJ36014.1"/>
    </source>
</evidence>
<dbReference type="InterPro" id="IPR036388">
    <property type="entry name" value="WH-like_DNA-bd_sf"/>
</dbReference>
<dbReference type="SUPFAM" id="SSF103473">
    <property type="entry name" value="MFS general substrate transporter"/>
    <property type="match status" value="1"/>
</dbReference>
<dbReference type="InterPro" id="IPR004638">
    <property type="entry name" value="EmrB-like"/>
</dbReference>
<proteinExistence type="inferred from homology"/>
<evidence type="ECO:0000313" key="12">
    <source>
        <dbReference type="Proteomes" id="UP000572051"/>
    </source>
</evidence>
<keyword evidence="12" id="KW-1185">Reference proteome</keyword>
<feature type="transmembrane region" description="Helical" evidence="9">
    <location>
        <begin position="372"/>
        <end position="393"/>
    </location>
</feature>
<feature type="transmembrane region" description="Helical" evidence="9">
    <location>
        <begin position="343"/>
        <end position="360"/>
    </location>
</feature>
<dbReference type="PRINTS" id="PR01036">
    <property type="entry name" value="TCRTETB"/>
</dbReference>
<feature type="transmembrane region" description="Helical" evidence="9">
    <location>
        <begin position="58"/>
        <end position="77"/>
    </location>
</feature>
<evidence type="ECO:0000256" key="4">
    <source>
        <dbReference type="ARBA" id="ARBA00022475"/>
    </source>
</evidence>
<evidence type="ECO:0000256" key="6">
    <source>
        <dbReference type="ARBA" id="ARBA00022989"/>
    </source>
</evidence>
<dbReference type="Gene3D" id="1.10.10.10">
    <property type="entry name" value="Winged helix-like DNA-binding domain superfamily/Winged helix DNA-binding domain"/>
    <property type="match status" value="1"/>
</dbReference>
<keyword evidence="7 9" id="KW-0472">Membrane</keyword>
<feature type="transmembrane region" description="Helical" evidence="9">
    <location>
        <begin position="269"/>
        <end position="297"/>
    </location>
</feature>
<comment type="caution">
    <text evidence="11">The sequence shown here is derived from an EMBL/GenBank/DDBJ whole genome shotgun (WGS) entry which is preliminary data.</text>
</comment>
<keyword evidence="3" id="KW-0813">Transport</keyword>
<dbReference type="GO" id="GO:0022857">
    <property type="term" value="F:transmembrane transporter activity"/>
    <property type="evidence" value="ECO:0007669"/>
    <property type="project" value="InterPro"/>
</dbReference>
<evidence type="ECO:0000259" key="10">
    <source>
        <dbReference type="PROSITE" id="PS50850"/>
    </source>
</evidence>
<evidence type="ECO:0000256" key="9">
    <source>
        <dbReference type="SAM" id="Phobius"/>
    </source>
</evidence>
<evidence type="ECO:0000256" key="3">
    <source>
        <dbReference type="ARBA" id="ARBA00022448"/>
    </source>
</evidence>
<dbReference type="GO" id="GO:0005886">
    <property type="term" value="C:plasma membrane"/>
    <property type="evidence" value="ECO:0007669"/>
    <property type="project" value="UniProtKB-SubCell"/>
</dbReference>
<reference evidence="11 12" key="1">
    <citation type="submission" date="2020-07" db="EMBL/GenBank/DDBJ databases">
        <title>Sequencing the genomes of 1000 actinobacteria strains.</title>
        <authorList>
            <person name="Klenk H.-P."/>
        </authorList>
    </citation>
    <scope>NUCLEOTIDE SEQUENCE [LARGE SCALE GENOMIC DNA]</scope>
    <source>
        <strain evidence="11 12">DSM 44442</strain>
    </source>
</reference>
<feature type="transmembrane region" description="Helical" evidence="9">
    <location>
        <begin position="414"/>
        <end position="434"/>
    </location>
</feature>
<dbReference type="EMBL" id="JACCFS010000001">
    <property type="protein sequence ID" value="NYJ36014.1"/>
    <property type="molecule type" value="Genomic_DNA"/>
</dbReference>
<feature type="transmembrane region" description="Helical" evidence="9">
    <location>
        <begin position="483"/>
        <end position="501"/>
    </location>
</feature>
<feature type="transmembrane region" description="Helical" evidence="9">
    <location>
        <begin position="235"/>
        <end position="257"/>
    </location>
</feature>
<dbReference type="FunFam" id="1.20.1720.10:FF:000004">
    <property type="entry name" value="EmrB/QacA family drug resistance transporter"/>
    <property type="match status" value="1"/>
</dbReference>
<comment type="subcellular location">
    <subcellularLocation>
        <location evidence="1">Cell membrane</location>
        <topology evidence="1">Multi-pass membrane protein</topology>
    </subcellularLocation>
</comment>
<evidence type="ECO:0000256" key="7">
    <source>
        <dbReference type="ARBA" id="ARBA00023136"/>
    </source>
</evidence>
<feature type="transmembrane region" description="Helical" evidence="9">
    <location>
        <begin position="317"/>
        <end position="336"/>
    </location>
</feature>
<name>A0A7Z0EPR8_9ACTN</name>
<feature type="transmembrane region" description="Helical" evidence="9">
    <location>
        <begin position="89"/>
        <end position="108"/>
    </location>
</feature>
<dbReference type="PROSITE" id="PS50850">
    <property type="entry name" value="MFS"/>
    <property type="match status" value="1"/>
</dbReference>